<sequence length="731" mass="81974">MAQWLGRLPLPGEPRVRNSGVAAISAATLELAAHLTLPSESITVIGHSSLNRSDKFEDLLNGIAREDVEVCTWGDLSSRKRFCFTSRVTGLAALPRAVYNSIAFIPISEATIYEMSTVNLIDQHGHALTPTSDSVRALIQEKTEPPPPPSPSPPAVTSAEVNDSRPYPFVTLLYMIIPRNFTAYHGSGRDLPDDDQLLPHANICTLALEVSRFSRWILESSEACRPITVHGGMRYSANASYYAEKLKEIRCLHNGALITVSDFVRLLKATAGDNSDLDIQTALTAAGNCFAITVLMLGVMLIRRLFSELTDVRNNIWRITELDIVPAYATQTRSSISSASQLPRLPTTCGSDGTVSAGTSPPASFSATAETSKVIFGIYKSVSVTLQPTQLQLSIAFDYRTRKSLVELRNLVHRNIQRFYGLADLSEKRDFPSENQRTRFGFSGGDQFSERHSFAFARAEVSVYYAVMEQCSKDSLFFFLHCSSLPLPEELKLPLVVSLVSGLEYLHNKRIVHGKLSSPCCYFDHNFTIKIGDWHSLDRLEHQGYLHAHDLYMPSRVRAYLQKMRLIHEHKMMHRYLENLDSQSVMLFRWRPPECILRELPHVRAVLERQKMERPRKKPDDSELGEEEEQESDLDTDEERAERAALCSAEIPLQHVLSPAVDTYSLGIMMNEIWGRSIPFSENYPLFKNEVDLLAAISDGSLVPEPDGSMPDTVRYDIILRSAHRSNIDGD</sequence>
<dbReference type="GO" id="GO:0007168">
    <property type="term" value="P:receptor guanylyl cyclase signaling pathway"/>
    <property type="evidence" value="ECO:0007669"/>
    <property type="project" value="TreeGrafter"/>
</dbReference>
<evidence type="ECO:0000256" key="4">
    <source>
        <dbReference type="ARBA" id="ARBA00023293"/>
    </source>
</evidence>
<feature type="compositionally biased region" description="Pro residues" evidence="5">
    <location>
        <begin position="145"/>
        <end position="154"/>
    </location>
</feature>
<organism evidence="7 8">
    <name type="scientific">Dibothriocephalus latus</name>
    <name type="common">Fish tapeworm</name>
    <name type="synonym">Diphyllobothrium latum</name>
    <dbReference type="NCBI Taxonomy" id="60516"/>
    <lineage>
        <taxon>Eukaryota</taxon>
        <taxon>Metazoa</taxon>
        <taxon>Spiralia</taxon>
        <taxon>Lophotrochozoa</taxon>
        <taxon>Platyhelminthes</taxon>
        <taxon>Cestoda</taxon>
        <taxon>Eucestoda</taxon>
        <taxon>Diphyllobothriidea</taxon>
        <taxon>Diphyllobothriidae</taxon>
        <taxon>Dibothriocephalus</taxon>
    </lineage>
</organism>
<evidence type="ECO:0000259" key="6">
    <source>
        <dbReference type="PROSITE" id="PS50011"/>
    </source>
</evidence>
<dbReference type="GO" id="GO:0004383">
    <property type="term" value="F:guanylate cyclase activity"/>
    <property type="evidence" value="ECO:0007669"/>
    <property type="project" value="UniProtKB-EC"/>
</dbReference>
<protein>
    <recommendedName>
        <fullName evidence="1">guanylate cyclase</fullName>
        <ecNumber evidence="1">4.6.1.2</ecNumber>
    </recommendedName>
</protein>
<evidence type="ECO:0000256" key="5">
    <source>
        <dbReference type="SAM" id="MobiDB-lite"/>
    </source>
</evidence>
<dbReference type="GO" id="GO:0001653">
    <property type="term" value="F:peptide receptor activity"/>
    <property type="evidence" value="ECO:0007669"/>
    <property type="project" value="TreeGrafter"/>
</dbReference>
<evidence type="ECO:0000256" key="2">
    <source>
        <dbReference type="ARBA" id="ARBA00022741"/>
    </source>
</evidence>
<dbReference type="GO" id="GO:0004016">
    <property type="term" value="F:adenylate cyclase activity"/>
    <property type="evidence" value="ECO:0007669"/>
    <property type="project" value="TreeGrafter"/>
</dbReference>
<dbReference type="GO" id="GO:0005524">
    <property type="term" value="F:ATP binding"/>
    <property type="evidence" value="ECO:0007669"/>
    <property type="project" value="InterPro"/>
</dbReference>
<feature type="region of interest" description="Disordered" evidence="5">
    <location>
        <begin position="611"/>
        <end position="641"/>
    </location>
</feature>
<evidence type="ECO:0000256" key="3">
    <source>
        <dbReference type="ARBA" id="ARBA00023239"/>
    </source>
</evidence>
<dbReference type="EMBL" id="UYRU01053818">
    <property type="protein sequence ID" value="VDN12408.1"/>
    <property type="molecule type" value="Genomic_DNA"/>
</dbReference>
<dbReference type="Pfam" id="PF07714">
    <property type="entry name" value="PK_Tyr_Ser-Thr"/>
    <property type="match status" value="1"/>
</dbReference>
<feature type="compositionally biased region" description="Basic and acidic residues" evidence="5">
    <location>
        <begin position="611"/>
        <end position="621"/>
    </location>
</feature>
<evidence type="ECO:0000256" key="1">
    <source>
        <dbReference type="ARBA" id="ARBA00012202"/>
    </source>
</evidence>
<reference evidence="7 8" key="1">
    <citation type="submission" date="2018-11" db="EMBL/GenBank/DDBJ databases">
        <authorList>
            <consortium name="Pathogen Informatics"/>
        </authorList>
    </citation>
    <scope>NUCLEOTIDE SEQUENCE [LARGE SCALE GENOMIC DNA]</scope>
</reference>
<dbReference type="AlphaFoldDB" id="A0A3P7LR20"/>
<dbReference type="SUPFAM" id="SSF56112">
    <property type="entry name" value="Protein kinase-like (PK-like)"/>
    <property type="match status" value="1"/>
</dbReference>
<evidence type="ECO:0000313" key="7">
    <source>
        <dbReference type="EMBL" id="VDN12408.1"/>
    </source>
</evidence>
<name>A0A3P7LR20_DIBLA</name>
<accession>A0A3P7LR20</accession>
<keyword evidence="4" id="KW-0141">cGMP biosynthesis</keyword>
<dbReference type="PANTHER" id="PTHR11920:SF501">
    <property type="entry name" value="GUANYLATE CYCLASE 32E"/>
    <property type="match status" value="1"/>
</dbReference>
<keyword evidence="8" id="KW-1185">Reference proteome</keyword>
<dbReference type="PANTHER" id="PTHR11920">
    <property type="entry name" value="GUANYLYL CYCLASE"/>
    <property type="match status" value="1"/>
</dbReference>
<dbReference type="InterPro" id="IPR011009">
    <property type="entry name" value="Kinase-like_dom_sf"/>
</dbReference>
<feature type="region of interest" description="Disordered" evidence="5">
    <location>
        <begin position="141"/>
        <end position="161"/>
    </location>
</feature>
<dbReference type="GO" id="GO:0004672">
    <property type="term" value="F:protein kinase activity"/>
    <property type="evidence" value="ECO:0007669"/>
    <property type="project" value="InterPro"/>
</dbReference>
<dbReference type="OrthoDB" id="1668230at2759"/>
<dbReference type="InterPro" id="IPR050401">
    <property type="entry name" value="Cyclic_nucleotide_synthase"/>
</dbReference>
<feature type="domain" description="Protein kinase" evidence="6">
    <location>
        <begin position="322"/>
        <end position="731"/>
    </location>
</feature>
<proteinExistence type="predicted"/>
<keyword evidence="2" id="KW-0547">Nucleotide-binding</keyword>
<dbReference type="GO" id="GO:0005886">
    <property type="term" value="C:plasma membrane"/>
    <property type="evidence" value="ECO:0007669"/>
    <property type="project" value="TreeGrafter"/>
</dbReference>
<dbReference type="InterPro" id="IPR000719">
    <property type="entry name" value="Prot_kinase_dom"/>
</dbReference>
<dbReference type="Gene3D" id="1.10.510.10">
    <property type="entry name" value="Transferase(Phosphotransferase) domain 1"/>
    <property type="match status" value="1"/>
</dbReference>
<dbReference type="Proteomes" id="UP000281553">
    <property type="component" value="Unassembled WGS sequence"/>
</dbReference>
<gene>
    <name evidence="7" type="ORF">DILT_LOCUS8239</name>
</gene>
<evidence type="ECO:0000313" key="8">
    <source>
        <dbReference type="Proteomes" id="UP000281553"/>
    </source>
</evidence>
<dbReference type="InterPro" id="IPR001245">
    <property type="entry name" value="Ser-Thr/Tyr_kinase_cat_dom"/>
</dbReference>
<dbReference type="PROSITE" id="PS50011">
    <property type="entry name" value="PROTEIN_KINASE_DOM"/>
    <property type="match status" value="1"/>
</dbReference>
<dbReference type="EC" id="4.6.1.2" evidence="1"/>
<keyword evidence="3" id="KW-0456">Lyase</keyword>
<feature type="compositionally biased region" description="Acidic residues" evidence="5">
    <location>
        <begin position="622"/>
        <end position="639"/>
    </location>
</feature>